<dbReference type="PANTHER" id="PTHR11649">
    <property type="entry name" value="MSS1/TRME-RELATED GTP-BINDING PROTEIN"/>
    <property type="match status" value="1"/>
</dbReference>
<evidence type="ECO:0000259" key="12">
    <source>
        <dbReference type="PROSITE" id="PS51706"/>
    </source>
</evidence>
<dbReference type="SUPFAM" id="SSF52540">
    <property type="entry name" value="P-loop containing nucleoside triphosphate hydrolases"/>
    <property type="match status" value="1"/>
</dbReference>
<dbReference type="EMBL" id="NRJG01000203">
    <property type="protein sequence ID" value="RIY34526.1"/>
    <property type="molecule type" value="Genomic_DNA"/>
</dbReference>
<evidence type="ECO:0000256" key="6">
    <source>
        <dbReference type="ARBA" id="ARBA00022842"/>
    </source>
</evidence>
<dbReference type="GO" id="GO:0005525">
    <property type="term" value="F:GTP binding"/>
    <property type="evidence" value="ECO:0007669"/>
    <property type="project" value="UniProtKB-UniRule"/>
</dbReference>
<feature type="compositionally biased region" description="Basic and acidic residues" evidence="11">
    <location>
        <begin position="276"/>
        <end position="288"/>
    </location>
</feature>
<sequence length="294" mass="32597">MLKLNYHRTKFIMSAPSIAKLPVNNGYEVAFVGVSNAGKSSLLNALCNQKNLAKTSSTPGRTQLINLFAVAPYVNLVDLPGYGYAAVPEKLKIEWQKSLGTYLEKREYLAGIVLLMDSRHPLKPLDQQMLEWCREFGVPVVVVLTKIDKLTQQEQMKQLRLVNEALVAYTVASDENPDPEPIQVIPVSSVKKRGIDKLAAVLDAWFAPVTSQYEQMGITDLTPPSKYDISNEVVGEEQAESSLLGSLIASRETKGKTKKQRYSPTARRLGTSKPFVDPKKAKKAEQALKYKSKG</sequence>
<proteinExistence type="inferred from homology"/>
<accession>A0A3A1YB05</accession>
<keyword evidence="5 10" id="KW-0547">Nucleotide-binding</keyword>
<comment type="caution">
    <text evidence="13">The sequence shown here is derived from an EMBL/GenBank/DDBJ whole genome shotgun (WGS) entry which is preliminary data.</text>
</comment>
<evidence type="ECO:0000256" key="8">
    <source>
        <dbReference type="ARBA" id="ARBA00023210"/>
    </source>
</evidence>
<keyword evidence="4" id="KW-0479">Metal-binding</keyword>
<comment type="cofactor">
    <cofactor evidence="1">
        <name>Mg(2+)</name>
        <dbReference type="ChEBI" id="CHEBI:18420"/>
    </cofactor>
</comment>
<dbReference type="OrthoDB" id="9804921at2"/>
<dbReference type="CDD" id="cd01876">
    <property type="entry name" value="YihA_EngB"/>
    <property type="match status" value="1"/>
</dbReference>
<evidence type="ECO:0000256" key="3">
    <source>
        <dbReference type="ARBA" id="ARBA00022618"/>
    </source>
</evidence>
<organism evidence="13 14">
    <name type="scientific">Psittacicella hinzii</name>
    <dbReference type="NCBI Taxonomy" id="2028575"/>
    <lineage>
        <taxon>Bacteria</taxon>
        <taxon>Pseudomonadati</taxon>
        <taxon>Pseudomonadota</taxon>
        <taxon>Gammaproteobacteria</taxon>
        <taxon>Pasteurellales</taxon>
        <taxon>Psittacicellaceae</taxon>
        <taxon>Psittacicella</taxon>
    </lineage>
</organism>
<feature type="domain" description="EngB-type G" evidence="12">
    <location>
        <begin position="25"/>
        <end position="208"/>
    </location>
</feature>
<evidence type="ECO:0000256" key="5">
    <source>
        <dbReference type="ARBA" id="ARBA00022741"/>
    </source>
</evidence>
<evidence type="ECO:0000256" key="2">
    <source>
        <dbReference type="ARBA" id="ARBA00009638"/>
    </source>
</evidence>
<evidence type="ECO:0000313" key="14">
    <source>
        <dbReference type="Proteomes" id="UP000265916"/>
    </source>
</evidence>
<keyword evidence="7 10" id="KW-0342">GTP-binding</keyword>
<dbReference type="InterPro" id="IPR027417">
    <property type="entry name" value="P-loop_NTPase"/>
</dbReference>
<dbReference type="Pfam" id="PF01926">
    <property type="entry name" value="MMR_HSR1"/>
    <property type="match status" value="1"/>
</dbReference>
<dbReference type="PANTHER" id="PTHR11649:SF13">
    <property type="entry name" value="ENGB-TYPE G DOMAIN-CONTAINING PROTEIN"/>
    <property type="match status" value="1"/>
</dbReference>
<name>A0A3A1YB05_9GAMM</name>
<dbReference type="NCBIfam" id="TIGR03598">
    <property type="entry name" value="GTPase_YsxC"/>
    <property type="match status" value="1"/>
</dbReference>
<dbReference type="InterPro" id="IPR030393">
    <property type="entry name" value="G_ENGB_dom"/>
</dbReference>
<evidence type="ECO:0000256" key="10">
    <source>
        <dbReference type="HAMAP-Rule" id="MF_00321"/>
    </source>
</evidence>
<keyword evidence="6" id="KW-0460">Magnesium</keyword>
<evidence type="ECO:0000256" key="9">
    <source>
        <dbReference type="ARBA" id="ARBA00023306"/>
    </source>
</evidence>
<evidence type="ECO:0000313" key="13">
    <source>
        <dbReference type="EMBL" id="RIY34526.1"/>
    </source>
</evidence>
<reference evidence="13 14" key="1">
    <citation type="submission" date="2017-08" db="EMBL/GenBank/DDBJ databases">
        <title>Reclassification of Bisgaard taxon 37 and 44.</title>
        <authorList>
            <person name="Christensen H."/>
        </authorList>
    </citation>
    <scope>NUCLEOTIDE SEQUENCE [LARGE SCALE GENOMIC DNA]</scope>
    <source>
        <strain evidence="13 14">111</strain>
    </source>
</reference>
<keyword evidence="8 10" id="KW-0717">Septation</keyword>
<feature type="region of interest" description="Disordered" evidence="11">
    <location>
        <begin position="248"/>
        <end position="294"/>
    </location>
</feature>
<keyword evidence="9 10" id="KW-0131">Cell cycle</keyword>
<dbReference type="Proteomes" id="UP000265916">
    <property type="component" value="Unassembled WGS sequence"/>
</dbReference>
<dbReference type="Gene3D" id="3.40.50.300">
    <property type="entry name" value="P-loop containing nucleotide triphosphate hydrolases"/>
    <property type="match status" value="1"/>
</dbReference>
<dbReference type="GO" id="GO:0000917">
    <property type="term" value="P:division septum assembly"/>
    <property type="evidence" value="ECO:0007669"/>
    <property type="project" value="UniProtKB-KW"/>
</dbReference>
<keyword evidence="14" id="KW-1185">Reference proteome</keyword>
<dbReference type="GO" id="GO:0005829">
    <property type="term" value="C:cytosol"/>
    <property type="evidence" value="ECO:0007669"/>
    <property type="project" value="TreeGrafter"/>
</dbReference>
<dbReference type="GO" id="GO:0046872">
    <property type="term" value="F:metal ion binding"/>
    <property type="evidence" value="ECO:0007669"/>
    <property type="project" value="UniProtKB-KW"/>
</dbReference>
<dbReference type="InterPro" id="IPR019987">
    <property type="entry name" value="GTP-bd_ribosome_bio_YsxC"/>
</dbReference>
<dbReference type="AlphaFoldDB" id="A0A3A1YB05"/>
<comment type="similarity">
    <text evidence="2 10">Belongs to the TRAFAC class TrmE-Era-EngA-EngB-Septin-like GTPase superfamily. EngB GTPase family.</text>
</comment>
<dbReference type="PROSITE" id="PS51706">
    <property type="entry name" value="G_ENGB"/>
    <property type="match status" value="1"/>
</dbReference>
<evidence type="ECO:0000256" key="11">
    <source>
        <dbReference type="SAM" id="MobiDB-lite"/>
    </source>
</evidence>
<protein>
    <recommendedName>
        <fullName evidence="10">Probable GTP-binding protein EngB</fullName>
    </recommendedName>
</protein>
<dbReference type="InterPro" id="IPR006073">
    <property type="entry name" value="GTP-bd"/>
</dbReference>
<dbReference type="FunFam" id="3.40.50.300:FF:000098">
    <property type="entry name" value="Probable GTP-binding protein EngB"/>
    <property type="match status" value="1"/>
</dbReference>
<dbReference type="HAMAP" id="MF_00321">
    <property type="entry name" value="GTPase_EngB"/>
    <property type="match status" value="1"/>
</dbReference>
<evidence type="ECO:0000256" key="4">
    <source>
        <dbReference type="ARBA" id="ARBA00022723"/>
    </source>
</evidence>
<gene>
    <name evidence="10" type="primary">engB</name>
    <name evidence="13" type="ORF">CKF58_08145</name>
</gene>
<evidence type="ECO:0000256" key="1">
    <source>
        <dbReference type="ARBA" id="ARBA00001946"/>
    </source>
</evidence>
<evidence type="ECO:0000256" key="7">
    <source>
        <dbReference type="ARBA" id="ARBA00023134"/>
    </source>
</evidence>
<comment type="function">
    <text evidence="10">Necessary for normal cell division and for the maintenance of normal septation.</text>
</comment>
<keyword evidence="3 10" id="KW-0132">Cell division</keyword>